<feature type="region of interest" description="Disordered" evidence="1">
    <location>
        <begin position="1"/>
        <end position="25"/>
    </location>
</feature>
<dbReference type="AlphaFoldDB" id="A0AA48H442"/>
<dbReference type="KEGG" id="rmai:MACH21_06620"/>
<evidence type="ECO:0000256" key="1">
    <source>
        <dbReference type="SAM" id="MobiDB-lite"/>
    </source>
</evidence>
<protein>
    <submittedName>
        <fullName evidence="2">Uncharacterized protein</fullName>
    </submittedName>
</protein>
<name>A0AA48H442_9RHOB</name>
<dbReference type="Proteomes" id="UP001337723">
    <property type="component" value="Chromosome"/>
</dbReference>
<accession>A0AA48H442</accession>
<keyword evidence="3" id="KW-1185">Reference proteome</keyword>
<feature type="compositionally biased region" description="Basic and acidic residues" evidence="1">
    <location>
        <begin position="50"/>
        <end position="70"/>
    </location>
</feature>
<gene>
    <name evidence="2" type="ORF">MACH21_06620</name>
</gene>
<evidence type="ECO:0000313" key="3">
    <source>
        <dbReference type="Proteomes" id="UP001337723"/>
    </source>
</evidence>
<proteinExistence type="predicted"/>
<organism evidence="2 3">
    <name type="scientific">Roseicyclus marinus</name>
    <dbReference type="NCBI Taxonomy" id="2161673"/>
    <lineage>
        <taxon>Bacteria</taxon>
        <taxon>Pseudomonadati</taxon>
        <taxon>Pseudomonadota</taxon>
        <taxon>Alphaproteobacteria</taxon>
        <taxon>Rhodobacterales</taxon>
        <taxon>Roseobacteraceae</taxon>
        <taxon>Roseicyclus</taxon>
    </lineage>
</organism>
<dbReference type="EMBL" id="AP027266">
    <property type="protein sequence ID" value="BDW84485.1"/>
    <property type="molecule type" value="Genomic_DNA"/>
</dbReference>
<feature type="region of interest" description="Disordered" evidence="1">
    <location>
        <begin position="48"/>
        <end position="70"/>
    </location>
</feature>
<sequence>MKCKGPALGRGKKGALPPSRLARLPRSFSAKMKGPLEHVAQKWEPVLRSPDMRIQKNRERRVNADERDAL</sequence>
<evidence type="ECO:0000313" key="2">
    <source>
        <dbReference type="EMBL" id="BDW84485.1"/>
    </source>
</evidence>
<reference evidence="2 3" key="1">
    <citation type="submission" date="2023-01" db="EMBL/GenBank/DDBJ databases">
        <title>Complete genome sequence of Roseicyclus marinus strain Dej080120_10.</title>
        <authorList>
            <person name="Ueki S."/>
            <person name="Maruyama F."/>
        </authorList>
    </citation>
    <scope>NUCLEOTIDE SEQUENCE [LARGE SCALE GENOMIC DNA]</scope>
    <source>
        <strain evidence="2 3">Dej080120_10</strain>
    </source>
</reference>